<protein>
    <submittedName>
        <fullName evidence="5">Uncharacterized protein</fullName>
    </submittedName>
</protein>
<dbReference type="InterPro" id="IPR001765">
    <property type="entry name" value="Carbonic_anhydrase"/>
</dbReference>
<dbReference type="Gene3D" id="3.40.1050.10">
    <property type="entry name" value="Carbonic anhydrase"/>
    <property type="match status" value="1"/>
</dbReference>
<dbReference type="PANTHER" id="PTHR43175:SF3">
    <property type="entry name" value="CARBON DISULFIDE HYDROLASE"/>
    <property type="match status" value="1"/>
</dbReference>
<evidence type="ECO:0000313" key="5">
    <source>
        <dbReference type="EMBL" id="PRQ73390.1"/>
    </source>
</evidence>
<reference evidence="5 6" key="1">
    <citation type="journal article" date="2018" name="Elife">
        <title>Functional genomics of lipid metabolism in the oleaginous yeast Rhodosporidium toruloides.</title>
        <authorList>
            <person name="Coradetti S.T."/>
            <person name="Pinel D."/>
            <person name="Geiselman G."/>
            <person name="Ito M."/>
            <person name="Mondo S."/>
            <person name="Reilly M.C."/>
            <person name="Cheng Y.F."/>
            <person name="Bauer S."/>
            <person name="Grigoriev I."/>
            <person name="Gladden J.M."/>
            <person name="Simmons B.A."/>
            <person name="Brem R."/>
            <person name="Arkin A.P."/>
            <person name="Skerker J.M."/>
        </authorList>
    </citation>
    <scope>NUCLEOTIDE SEQUENCE [LARGE SCALE GENOMIC DNA]</scope>
    <source>
        <strain evidence="5 6">NBRC 0880</strain>
    </source>
</reference>
<name>A0A2T0A5Z4_RHOTO</name>
<comment type="cofactor">
    <cofactor evidence="4">
        <name>Zn(2+)</name>
        <dbReference type="ChEBI" id="CHEBI:29105"/>
    </cofactor>
    <text evidence="4">Binds 1 zinc ion per subunit.</text>
</comment>
<keyword evidence="3 4" id="KW-0862">Zinc</keyword>
<dbReference type="GO" id="GO:0008270">
    <property type="term" value="F:zinc ion binding"/>
    <property type="evidence" value="ECO:0007669"/>
    <property type="project" value="InterPro"/>
</dbReference>
<dbReference type="EMBL" id="LCTV02000008">
    <property type="protein sequence ID" value="PRQ73390.1"/>
    <property type="molecule type" value="Genomic_DNA"/>
</dbReference>
<sequence>MDARLDPNAMTGLEVGDAHIIRFVSNFLLIHSHRRLTSSAEQERRWTSGGCVEELDWVAGRFVCRFRLGNSAKSDGQSFRTALQTREIILIHHEDCGYSHASTPVIQATLKHRTPESAHPLIDALALQEFKEDSKHTSVKEDVEYLRNHPLIHPDSKDKISGWWYSVKNGELKRVC</sequence>
<dbReference type="GO" id="GO:0004089">
    <property type="term" value="F:carbonate dehydratase activity"/>
    <property type="evidence" value="ECO:0007669"/>
    <property type="project" value="InterPro"/>
</dbReference>
<dbReference type="Proteomes" id="UP000239560">
    <property type="component" value="Unassembled WGS sequence"/>
</dbReference>
<evidence type="ECO:0000256" key="2">
    <source>
        <dbReference type="ARBA" id="ARBA00022723"/>
    </source>
</evidence>
<dbReference type="InterPro" id="IPR036874">
    <property type="entry name" value="Carbonic_anhydrase_sf"/>
</dbReference>
<evidence type="ECO:0000256" key="4">
    <source>
        <dbReference type="PIRSR" id="PIRSR601765-1"/>
    </source>
</evidence>
<dbReference type="OrthoDB" id="10248475at2759"/>
<organism evidence="5 6">
    <name type="scientific">Rhodotorula toruloides</name>
    <name type="common">Yeast</name>
    <name type="synonym">Rhodosporidium toruloides</name>
    <dbReference type="NCBI Taxonomy" id="5286"/>
    <lineage>
        <taxon>Eukaryota</taxon>
        <taxon>Fungi</taxon>
        <taxon>Dikarya</taxon>
        <taxon>Basidiomycota</taxon>
        <taxon>Pucciniomycotina</taxon>
        <taxon>Microbotryomycetes</taxon>
        <taxon>Sporidiobolales</taxon>
        <taxon>Sporidiobolaceae</taxon>
        <taxon>Rhodotorula</taxon>
    </lineage>
</organism>
<gene>
    <name evidence="5" type="ORF">AAT19DRAFT_16143</name>
</gene>
<comment type="caution">
    <text evidence="5">The sequence shown here is derived from an EMBL/GenBank/DDBJ whole genome shotgun (WGS) entry which is preliminary data.</text>
</comment>
<keyword evidence="2 4" id="KW-0479">Metal-binding</keyword>
<proteinExistence type="inferred from homology"/>
<accession>A0A2T0A5Z4</accession>
<dbReference type="AlphaFoldDB" id="A0A2T0A5Z4"/>
<feature type="binding site" evidence="4">
    <location>
        <position position="2"/>
    </location>
    <ligand>
        <name>Zn(2+)</name>
        <dbReference type="ChEBI" id="CHEBI:29105"/>
    </ligand>
</feature>
<comment type="similarity">
    <text evidence="1">Belongs to the beta-class carbonic anhydrase family.</text>
</comment>
<dbReference type="SUPFAM" id="SSF53056">
    <property type="entry name" value="beta-carbonic anhydrase, cab"/>
    <property type="match status" value="2"/>
</dbReference>
<dbReference type="SMART" id="SM00947">
    <property type="entry name" value="Pro_CA"/>
    <property type="match status" value="1"/>
</dbReference>
<feature type="binding site" evidence="4">
    <location>
        <position position="96"/>
    </location>
    <ligand>
        <name>Zn(2+)</name>
        <dbReference type="ChEBI" id="CHEBI:29105"/>
    </ligand>
</feature>
<feature type="binding site" evidence="4">
    <location>
        <position position="93"/>
    </location>
    <ligand>
        <name>Zn(2+)</name>
        <dbReference type="ChEBI" id="CHEBI:29105"/>
    </ligand>
</feature>
<evidence type="ECO:0000256" key="1">
    <source>
        <dbReference type="ARBA" id="ARBA00006217"/>
    </source>
</evidence>
<evidence type="ECO:0000313" key="6">
    <source>
        <dbReference type="Proteomes" id="UP000239560"/>
    </source>
</evidence>
<evidence type="ECO:0000256" key="3">
    <source>
        <dbReference type="ARBA" id="ARBA00022833"/>
    </source>
</evidence>
<dbReference type="PANTHER" id="PTHR43175">
    <property type="entry name" value="CARBONIC ANHYDRASE"/>
    <property type="match status" value="1"/>
</dbReference>